<protein>
    <recommendedName>
        <fullName evidence="4">Integral membrane protein</fullName>
    </recommendedName>
</protein>
<evidence type="ECO:0000256" key="1">
    <source>
        <dbReference type="SAM" id="Phobius"/>
    </source>
</evidence>
<proteinExistence type="predicted"/>
<keyword evidence="3" id="KW-1185">Reference proteome</keyword>
<sequence length="87" mass="9148">MWIALACIADLGALVNLLQVITGRQVIRPAASRRSTLQLSRESAAAVLIWSGMALLALHVSMVGFPVEALGIVALSVVRRPASRVSG</sequence>
<evidence type="ECO:0000313" key="2">
    <source>
        <dbReference type="EMBL" id="MBF9071901.1"/>
    </source>
</evidence>
<evidence type="ECO:0000313" key="3">
    <source>
        <dbReference type="Proteomes" id="UP000657385"/>
    </source>
</evidence>
<gene>
    <name evidence="2" type="ORF">I2501_28140</name>
</gene>
<keyword evidence="1" id="KW-0472">Membrane</keyword>
<organism evidence="2 3">
    <name type="scientific">Streptacidiphilus fuscans</name>
    <dbReference type="NCBI Taxonomy" id="2789292"/>
    <lineage>
        <taxon>Bacteria</taxon>
        <taxon>Bacillati</taxon>
        <taxon>Actinomycetota</taxon>
        <taxon>Actinomycetes</taxon>
        <taxon>Kitasatosporales</taxon>
        <taxon>Streptomycetaceae</taxon>
        <taxon>Streptacidiphilus</taxon>
    </lineage>
</organism>
<keyword evidence="1" id="KW-1133">Transmembrane helix</keyword>
<name>A0A931FHJ7_9ACTN</name>
<feature type="transmembrane region" description="Helical" evidence="1">
    <location>
        <begin position="47"/>
        <end position="78"/>
    </location>
</feature>
<dbReference type="EMBL" id="JADPRT010000013">
    <property type="protein sequence ID" value="MBF9071901.1"/>
    <property type="molecule type" value="Genomic_DNA"/>
</dbReference>
<dbReference type="Proteomes" id="UP000657385">
    <property type="component" value="Unassembled WGS sequence"/>
</dbReference>
<reference evidence="2" key="1">
    <citation type="submission" date="2020-11" db="EMBL/GenBank/DDBJ databases">
        <title>Isolation and identification of active actinomycetes.</title>
        <authorList>
            <person name="Yu B."/>
        </authorList>
    </citation>
    <scope>NUCLEOTIDE SEQUENCE</scope>
    <source>
        <strain evidence="2">NEAU-YB345</strain>
    </source>
</reference>
<dbReference type="AlphaFoldDB" id="A0A931FHJ7"/>
<keyword evidence="1" id="KW-0812">Transmembrane</keyword>
<evidence type="ECO:0008006" key="4">
    <source>
        <dbReference type="Google" id="ProtNLM"/>
    </source>
</evidence>
<comment type="caution">
    <text evidence="2">The sequence shown here is derived from an EMBL/GenBank/DDBJ whole genome shotgun (WGS) entry which is preliminary data.</text>
</comment>
<accession>A0A931FHJ7</accession>
<dbReference type="RefSeq" id="WP_196197055.1">
    <property type="nucleotide sequence ID" value="NZ_JADPRT010000013.1"/>
</dbReference>